<feature type="domain" description="Bacterial transcriptional activator" evidence="3">
    <location>
        <begin position="4"/>
        <end position="126"/>
    </location>
</feature>
<name>A0ABW3CIZ4_9ACTN</name>
<gene>
    <name evidence="4" type="ORF">ACFQ07_17120</name>
</gene>
<dbReference type="InterPro" id="IPR051677">
    <property type="entry name" value="AfsR-DnrI-RedD_regulator"/>
</dbReference>
<evidence type="ECO:0000256" key="1">
    <source>
        <dbReference type="ARBA" id="ARBA00023015"/>
    </source>
</evidence>
<comment type="caution">
    <text evidence="4">The sequence shown here is derived from an EMBL/GenBank/DDBJ whole genome shotgun (WGS) entry which is preliminary data.</text>
</comment>
<keyword evidence="5" id="KW-1185">Reference proteome</keyword>
<evidence type="ECO:0000259" key="3">
    <source>
        <dbReference type="SMART" id="SM01043"/>
    </source>
</evidence>
<reference evidence="5" key="1">
    <citation type="journal article" date="2019" name="Int. J. Syst. Evol. Microbiol.">
        <title>The Global Catalogue of Microorganisms (GCM) 10K type strain sequencing project: providing services to taxonomists for standard genome sequencing and annotation.</title>
        <authorList>
            <consortium name="The Broad Institute Genomics Platform"/>
            <consortium name="The Broad Institute Genome Sequencing Center for Infectious Disease"/>
            <person name="Wu L."/>
            <person name="Ma J."/>
        </authorList>
    </citation>
    <scope>NUCLEOTIDE SEQUENCE [LARGE SCALE GENOMIC DNA]</scope>
    <source>
        <strain evidence="5">JCM 31696</strain>
    </source>
</reference>
<protein>
    <submittedName>
        <fullName evidence="4">AfsR/SARP family transcriptional regulator</fullName>
    </submittedName>
</protein>
<dbReference type="PANTHER" id="PTHR35807">
    <property type="entry name" value="TRANSCRIPTIONAL REGULATOR REDD-RELATED"/>
    <property type="match status" value="1"/>
</dbReference>
<dbReference type="InterPro" id="IPR011990">
    <property type="entry name" value="TPR-like_helical_dom_sf"/>
</dbReference>
<dbReference type="InterPro" id="IPR005158">
    <property type="entry name" value="BTAD"/>
</dbReference>
<dbReference type="Proteomes" id="UP001597083">
    <property type="component" value="Unassembled WGS sequence"/>
</dbReference>
<keyword evidence="1" id="KW-0805">Transcription regulation</keyword>
<dbReference type="EMBL" id="JBHTIR010002587">
    <property type="protein sequence ID" value="MFD0853962.1"/>
    <property type="molecule type" value="Genomic_DNA"/>
</dbReference>
<organism evidence="4 5">
    <name type="scientific">Actinomadura adrarensis</name>
    <dbReference type="NCBI Taxonomy" id="1819600"/>
    <lineage>
        <taxon>Bacteria</taxon>
        <taxon>Bacillati</taxon>
        <taxon>Actinomycetota</taxon>
        <taxon>Actinomycetes</taxon>
        <taxon>Streptosporangiales</taxon>
        <taxon>Thermomonosporaceae</taxon>
        <taxon>Actinomadura</taxon>
    </lineage>
</organism>
<dbReference type="Pfam" id="PF03704">
    <property type="entry name" value="BTAD"/>
    <property type="match status" value="1"/>
</dbReference>
<evidence type="ECO:0000256" key="2">
    <source>
        <dbReference type="ARBA" id="ARBA00023163"/>
    </source>
</evidence>
<sequence length="142" mass="15786">GCGETAAELMRSALALWKGPALSGASADFVEPSRLHLEEKRLADVEWLAELELGLGGHHELIPELTKYVAEHPLRERLRAQLMIALYRSGRQPEALAIAHEGRKVLAEGYGLDLSPRLRDLVQAVLRQDARLDVAHHPDHPR</sequence>
<keyword evidence="2" id="KW-0804">Transcription</keyword>
<evidence type="ECO:0000313" key="4">
    <source>
        <dbReference type="EMBL" id="MFD0853962.1"/>
    </source>
</evidence>
<accession>A0ABW3CIZ4</accession>
<dbReference type="SMART" id="SM01043">
    <property type="entry name" value="BTAD"/>
    <property type="match status" value="1"/>
</dbReference>
<dbReference type="PANTHER" id="PTHR35807:SF1">
    <property type="entry name" value="TRANSCRIPTIONAL REGULATOR REDD"/>
    <property type="match status" value="1"/>
</dbReference>
<proteinExistence type="predicted"/>
<dbReference type="CDD" id="cd15831">
    <property type="entry name" value="BTAD"/>
    <property type="match status" value="1"/>
</dbReference>
<dbReference type="Gene3D" id="1.25.40.10">
    <property type="entry name" value="Tetratricopeptide repeat domain"/>
    <property type="match status" value="1"/>
</dbReference>
<dbReference type="SUPFAM" id="SSF48452">
    <property type="entry name" value="TPR-like"/>
    <property type="match status" value="1"/>
</dbReference>
<feature type="non-terminal residue" evidence="4">
    <location>
        <position position="1"/>
    </location>
</feature>
<evidence type="ECO:0000313" key="5">
    <source>
        <dbReference type="Proteomes" id="UP001597083"/>
    </source>
</evidence>